<name>A0A1Q9ECD0_SYMMI</name>
<evidence type="ECO:0000313" key="3">
    <source>
        <dbReference type="Proteomes" id="UP000186817"/>
    </source>
</evidence>
<protein>
    <submittedName>
        <fullName evidence="2">Uncharacterized protein</fullName>
    </submittedName>
</protein>
<proteinExistence type="predicted"/>
<keyword evidence="3" id="KW-1185">Reference proteome</keyword>
<comment type="caution">
    <text evidence="2">The sequence shown here is derived from an EMBL/GenBank/DDBJ whole genome shotgun (WGS) entry which is preliminary data.</text>
</comment>
<dbReference type="EMBL" id="LSRX01000195">
    <property type="protein sequence ID" value="OLQ05084.1"/>
    <property type="molecule type" value="Genomic_DNA"/>
</dbReference>
<accession>A0A1Q9ECD0</accession>
<gene>
    <name evidence="2" type="ORF">AK812_SmicGene11772</name>
</gene>
<dbReference type="OrthoDB" id="411179at2759"/>
<feature type="compositionally biased region" description="Basic and acidic residues" evidence="1">
    <location>
        <begin position="52"/>
        <end position="95"/>
    </location>
</feature>
<dbReference type="Proteomes" id="UP000186817">
    <property type="component" value="Unassembled WGS sequence"/>
</dbReference>
<organism evidence="2 3">
    <name type="scientific">Symbiodinium microadriaticum</name>
    <name type="common">Dinoflagellate</name>
    <name type="synonym">Zooxanthella microadriatica</name>
    <dbReference type="NCBI Taxonomy" id="2951"/>
    <lineage>
        <taxon>Eukaryota</taxon>
        <taxon>Sar</taxon>
        <taxon>Alveolata</taxon>
        <taxon>Dinophyceae</taxon>
        <taxon>Suessiales</taxon>
        <taxon>Symbiodiniaceae</taxon>
        <taxon>Symbiodinium</taxon>
    </lineage>
</organism>
<feature type="region of interest" description="Disordered" evidence="1">
    <location>
        <begin position="43"/>
        <end position="102"/>
    </location>
</feature>
<dbReference type="AlphaFoldDB" id="A0A1Q9ECD0"/>
<evidence type="ECO:0000256" key="1">
    <source>
        <dbReference type="SAM" id="MobiDB-lite"/>
    </source>
</evidence>
<sequence length="414" mass="46728">MPMMERTNRLTKEPLWGCRRFPVCKTTLPYLYDGRATKQAPEEIQANAKQEMISKGKEKSFTQRDRPKPRQAKEDQGPIKIDSDTESSHDEKAEPKINTNLTPEEAELIQQMRAQKKAQVSRPIPFDGTSQRPYVVVTLHIFETLIQGDAMDEDGDEELIPDLEEPDGGQMDHRMEDQVPAGRRVSGAIRQGWCKWAGPPMRVTTDLEGHAETFKRGEPGGDVAVRVRYRYHAKMEFVRSQARQMLLKTAHNRTRKLPVPKIGQLVFFRRAGNQKKGESQSKWLGPTYVVGLQDRNAWVAVGGRCFLVAGEHLREAVGDEKFFGNPEIQTAMALFKKIPREATYEDLLGQEGPESEPMDVETQPLNRDLADELMMDDAWATEGLSGEHANMSHHLGWHVDSVGNPVLVSSCMGL</sequence>
<evidence type="ECO:0000313" key="2">
    <source>
        <dbReference type="EMBL" id="OLQ05084.1"/>
    </source>
</evidence>
<reference evidence="2 3" key="1">
    <citation type="submission" date="2016-02" db="EMBL/GenBank/DDBJ databases">
        <title>Genome analysis of coral dinoflagellate symbionts highlights evolutionary adaptations to a symbiotic lifestyle.</title>
        <authorList>
            <person name="Aranda M."/>
            <person name="Li Y."/>
            <person name="Liew Y.J."/>
            <person name="Baumgarten S."/>
            <person name="Simakov O."/>
            <person name="Wilson M."/>
            <person name="Piel J."/>
            <person name="Ashoor H."/>
            <person name="Bougouffa S."/>
            <person name="Bajic V.B."/>
            <person name="Ryu T."/>
            <person name="Ravasi T."/>
            <person name="Bayer T."/>
            <person name="Micklem G."/>
            <person name="Kim H."/>
            <person name="Bhak J."/>
            <person name="Lajeunesse T.C."/>
            <person name="Voolstra C.R."/>
        </authorList>
    </citation>
    <scope>NUCLEOTIDE SEQUENCE [LARGE SCALE GENOMIC DNA]</scope>
    <source>
        <strain evidence="2 3">CCMP2467</strain>
    </source>
</reference>